<feature type="domain" description="SDR-like Ig" evidence="8">
    <location>
        <begin position="104"/>
        <end position="202"/>
    </location>
</feature>
<accession>A0ABS5R0P5</accession>
<comment type="subcellular location">
    <subcellularLocation>
        <location evidence="1">Secreted</location>
        <location evidence="1">Cell wall</location>
        <topology evidence="1">Peptidoglycan-anchor</topology>
    </subcellularLocation>
</comment>
<dbReference type="InterPro" id="IPR008966">
    <property type="entry name" value="Adhesion_dom_sf"/>
</dbReference>
<feature type="region of interest" description="Disordered" evidence="6">
    <location>
        <begin position="366"/>
        <end position="462"/>
    </location>
</feature>
<dbReference type="InterPro" id="IPR011252">
    <property type="entry name" value="Fibrogen-bd_dom1"/>
</dbReference>
<dbReference type="InterPro" id="IPR041171">
    <property type="entry name" value="SDR_Ig"/>
</dbReference>
<dbReference type="InterPro" id="IPR008456">
    <property type="entry name" value="Collagen-bd_dom"/>
</dbReference>
<organism evidence="9 10">
    <name type="scientific">Fructobacillus broussonetiae</name>
    <dbReference type="NCBI Taxonomy" id="2713173"/>
    <lineage>
        <taxon>Bacteria</taxon>
        <taxon>Bacillati</taxon>
        <taxon>Bacillota</taxon>
        <taxon>Bacilli</taxon>
        <taxon>Lactobacillales</taxon>
        <taxon>Lactobacillaceae</taxon>
        <taxon>Fructobacillus</taxon>
    </lineage>
</organism>
<dbReference type="RefSeq" id="WP_213809294.1">
    <property type="nucleotide sequence ID" value="NZ_JAAMFK010000006.1"/>
</dbReference>
<evidence type="ECO:0000256" key="3">
    <source>
        <dbReference type="ARBA" id="ARBA00022525"/>
    </source>
</evidence>
<comment type="caution">
    <text evidence="9">The sequence shown here is derived from an EMBL/GenBank/DDBJ whole genome shotgun (WGS) entry which is preliminary data.</text>
</comment>
<name>A0ABS5R0P5_9LACO</name>
<gene>
    <name evidence="9" type="ORF">G6R29_05165</name>
</gene>
<feature type="compositionally biased region" description="Basic and acidic residues" evidence="6">
    <location>
        <begin position="12"/>
        <end position="28"/>
    </location>
</feature>
<proteinExistence type="predicted"/>
<evidence type="ECO:0000256" key="6">
    <source>
        <dbReference type="SAM" id="MobiDB-lite"/>
    </source>
</evidence>
<feature type="region of interest" description="Disordered" evidence="6">
    <location>
        <begin position="1"/>
        <end position="35"/>
    </location>
</feature>
<feature type="compositionally biased region" description="Basic and acidic residues" evidence="6">
    <location>
        <begin position="431"/>
        <end position="443"/>
    </location>
</feature>
<keyword evidence="5" id="KW-0572">Peptidoglycan-anchor</keyword>
<evidence type="ECO:0000259" key="7">
    <source>
        <dbReference type="Pfam" id="PF05737"/>
    </source>
</evidence>
<keyword evidence="3" id="KW-0964">Secreted</keyword>
<evidence type="ECO:0000256" key="5">
    <source>
        <dbReference type="ARBA" id="ARBA00023088"/>
    </source>
</evidence>
<evidence type="ECO:0000313" key="10">
    <source>
        <dbReference type="Proteomes" id="UP001519504"/>
    </source>
</evidence>
<sequence>MFKSTPQSKGGEAVEKHESRVNKFDGAADQKPTGPAMKTGQWFVKTLAIFAVLLAFSSLSFTVNQNEFGGFHHGKTAAAAVLDPKDYITGVHLYDTTHPEATHFGYYDALEADWDFAVPDDAELKAGDTLTIHIPEQLEALTDDDFNVLSTKGNVFAGVHVNKNQKTITVTFNKYAEEAVKDHTVHGELKLGLTFGPNGIKYHQSNHINWGFGSNATDVVVDPGNTPPANKLIFKWSWFDPDDKNLIHWQIRVDAADKVIDNAVVTDNFGPNQEMVPGSVNGGKTVYNAENNTFSAGTPVPQSDIHEGPGNNFSVNLNTIDQSYLFNVESRITDGRQQKSYANTAKVDSQNVPESDITVYQALTQGSGTADDGNKKHHDQPVPPQPNPEPKPEPKPTPNPQPKPQPKPEPKPTPVNPVKPRPNPRPMPRHGLPEVKPHNDGKPSHTGQNIQVGQGPMPETAKKAGWKLDGTLVFATVASMTLAIYFSKKNR</sequence>
<reference evidence="9 10" key="1">
    <citation type="submission" date="2020-02" db="EMBL/GenBank/DDBJ databases">
        <title>Fructobacillus sp. isolated from paper mulberry of Taiwan.</title>
        <authorList>
            <person name="Lin S.-T."/>
        </authorList>
    </citation>
    <scope>NUCLEOTIDE SEQUENCE [LARGE SCALE GENOMIC DNA]</scope>
    <source>
        <strain evidence="9 10">M2-14</strain>
    </source>
</reference>
<keyword evidence="2" id="KW-0134">Cell wall</keyword>
<evidence type="ECO:0000259" key="8">
    <source>
        <dbReference type="Pfam" id="PF17961"/>
    </source>
</evidence>
<evidence type="ECO:0000256" key="1">
    <source>
        <dbReference type="ARBA" id="ARBA00004168"/>
    </source>
</evidence>
<keyword evidence="4" id="KW-0732">Signal</keyword>
<dbReference type="Gene3D" id="2.60.40.1280">
    <property type="match status" value="1"/>
</dbReference>
<dbReference type="PANTHER" id="PTHR48148">
    <property type="entry name" value="KERATINOCYTE PROLINE-RICH PROTEIN"/>
    <property type="match status" value="1"/>
</dbReference>
<dbReference type="Pfam" id="PF05737">
    <property type="entry name" value="Collagen_bind"/>
    <property type="match status" value="1"/>
</dbReference>
<evidence type="ECO:0000256" key="4">
    <source>
        <dbReference type="ARBA" id="ARBA00022729"/>
    </source>
</evidence>
<keyword evidence="10" id="KW-1185">Reference proteome</keyword>
<dbReference type="EMBL" id="JAAMFK010000006">
    <property type="protein sequence ID" value="MBS9339009.1"/>
    <property type="molecule type" value="Genomic_DNA"/>
</dbReference>
<dbReference type="Pfam" id="PF17961">
    <property type="entry name" value="Big_8"/>
    <property type="match status" value="1"/>
</dbReference>
<evidence type="ECO:0000256" key="2">
    <source>
        <dbReference type="ARBA" id="ARBA00022512"/>
    </source>
</evidence>
<dbReference type="PANTHER" id="PTHR48148:SF3">
    <property type="entry name" value="KERATINOCYTE PROLINE-RICH PROTEIN"/>
    <property type="match status" value="1"/>
</dbReference>
<protein>
    <submittedName>
        <fullName evidence="9">Uncharacterized protein</fullName>
    </submittedName>
</protein>
<feature type="compositionally biased region" description="Pro residues" evidence="6">
    <location>
        <begin position="381"/>
        <end position="426"/>
    </location>
</feature>
<evidence type="ECO:0000313" key="9">
    <source>
        <dbReference type="EMBL" id="MBS9339009.1"/>
    </source>
</evidence>
<feature type="domain" description="Collagen binding" evidence="7">
    <location>
        <begin position="232"/>
        <end position="354"/>
    </location>
</feature>
<dbReference type="Proteomes" id="UP001519504">
    <property type="component" value="Unassembled WGS sequence"/>
</dbReference>
<dbReference type="SUPFAM" id="SSF49401">
    <property type="entry name" value="Bacterial adhesins"/>
    <property type="match status" value="2"/>
</dbReference>
<dbReference type="Gene3D" id="2.60.40.740">
    <property type="match status" value="1"/>
</dbReference>